<organism evidence="1 2">
    <name type="scientific">Mycena maculata</name>
    <dbReference type="NCBI Taxonomy" id="230809"/>
    <lineage>
        <taxon>Eukaryota</taxon>
        <taxon>Fungi</taxon>
        <taxon>Dikarya</taxon>
        <taxon>Basidiomycota</taxon>
        <taxon>Agaricomycotina</taxon>
        <taxon>Agaricomycetes</taxon>
        <taxon>Agaricomycetidae</taxon>
        <taxon>Agaricales</taxon>
        <taxon>Marasmiineae</taxon>
        <taxon>Mycenaceae</taxon>
        <taxon>Mycena</taxon>
    </lineage>
</organism>
<proteinExistence type="predicted"/>
<accession>A0AAD7K3U4</accession>
<reference evidence="1" key="1">
    <citation type="submission" date="2023-03" db="EMBL/GenBank/DDBJ databases">
        <title>Massive genome expansion in bonnet fungi (Mycena s.s.) driven by repeated elements and novel gene families across ecological guilds.</title>
        <authorList>
            <consortium name="Lawrence Berkeley National Laboratory"/>
            <person name="Harder C.B."/>
            <person name="Miyauchi S."/>
            <person name="Viragh M."/>
            <person name="Kuo A."/>
            <person name="Thoen E."/>
            <person name="Andreopoulos B."/>
            <person name="Lu D."/>
            <person name="Skrede I."/>
            <person name="Drula E."/>
            <person name="Henrissat B."/>
            <person name="Morin E."/>
            <person name="Kohler A."/>
            <person name="Barry K."/>
            <person name="LaButti K."/>
            <person name="Morin E."/>
            <person name="Salamov A."/>
            <person name="Lipzen A."/>
            <person name="Mereny Z."/>
            <person name="Hegedus B."/>
            <person name="Baldrian P."/>
            <person name="Stursova M."/>
            <person name="Weitz H."/>
            <person name="Taylor A."/>
            <person name="Grigoriev I.V."/>
            <person name="Nagy L.G."/>
            <person name="Martin F."/>
            <person name="Kauserud H."/>
        </authorList>
    </citation>
    <scope>NUCLEOTIDE SEQUENCE</scope>
    <source>
        <strain evidence="1">CBHHK188m</strain>
    </source>
</reference>
<evidence type="ECO:0000313" key="1">
    <source>
        <dbReference type="EMBL" id="KAJ7777709.1"/>
    </source>
</evidence>
<evidence type="ECO:0000313" key="2">
    <source>
        <dbReference type="Proteomes" id="UP001215280"/>
    </source>
</evidence>
<dbReference type="AlphaFoldDB" id="A0AAD7K3U4"/>
<dbReference type="Proteomes" id="UP001215280">
    <property type="component" value="Unassembled WGS sequence"/>
</dbReference>
<keyword evidence="2" id="KW-1185">Reference proteome</keyword>
<dbReference type="EMBL" id="JARJLG010000010">
    <property type="protein sequence ID" value="KAJ7777709.1"/>
    <property type="molecule type" value="Genomic_DNA"/>
</dbReference>
<name>A0AAD7K3U4_9AGAR</name>
<sequence length="370" mass="40798">MIHLTPAMSLPAEVCNLIFDACISDRALMATWGLVSRQYLVSSRFHIFSTVRLDYGNAHEFADILSSPSCDIALLVQHLMFSHRASRYSWFPDVLPRLPPFPNVMTLCLHNSRSVLTEDLRDLLRVGLPGVTRLEIVNFRFAYRAAAIDFACGFAALQALAFLPRIASALATATPAQIPSTLRSLALRCSVEEQPNWLLAELAQPSAPALTTLRVGEAGARDFPGLVRALGRQGQSLTSFALDFSDTIVEVAFLRNYFLEPNTALRYLELTLGSTVMVELCVGFLSKLGSPVLEELVLDIWVDPAHFSEHPWEVLDAVIMSGPASATMRRVELRIGALITWAPLAQSIRARMPACEAWGLLCIRVDGEEC</sequence>
<protein>
    <recommendedName>
        <fullName evidence="3">F-box domain-containing protein</fullName>
    </recommendedName>
</protein>
<comment type="caution">
    <text evidence="1">The sequence shown here is derived from an EMBL/GenBank/DDBJ whole genome shotgun (WGS) entry which is preliminary data.</text>
</comment>
<evidence type="ECO:0008006" key="3">
    <source>
        <dbReference type="Google" id="ProtNLM"/>
    </source>
</evidence>
<gene>
    <name evidence="1" type="ORF">DFH07DRAFT_936709</name>
</gene>